<feature type="repeat" description="WD" evidence="3">
    <location>
        <begin position="186"/>
        <end position="218"/>
    </location>
</feature>
<dbReference type="AlphaFoldDB" id="A0A316VKB3"/>
<dbReference type="RefSeq" id="XP_025358351.1">
    <property type="nucleotide sequence ID" value="XM_025496332.1"/>
</dbReference>
<keyword evidence="2" id="KW-0677">Repeat</keyword>
<feature type="compositionally biased region" description="Acidic residues" evidence="4">
    <location>
        <begin position="18"/>
        <end position="32"/>
    </location>
</feature>
<evidence type="ECO:0000256" key="3">
    <source>
        <dbReference type="PROSITE-ProRule" id="PRU00221"/>
    </source>
</evidence>
<dbReference type="SUPFAM" id="SSF50978">
    <property type="entry name" value="WD40 repeat-like"/>
    <property type="match status" value="1"/>
</dbReference>
<reference evidence="5 6" key="1">
    <citation type="journal article" date="2018" name="Mol. Biol. Evol.">
        <title>Broad Genomic Sampling Reveals a Smut Pathogenic Ancestry of the Fungal Clade Ustilaginomycotina.</title>
        <authorList>
            <person name="Kijpornyongpan T."/>
            <person name="Mondo S.J."/>
            <person name="Barry K."/>
            <person name="Sandor L."/>
            <person name="Lee J."/>
            <person name="Lipzen A."/>
            <person name="Pangilinan J."/>
            <person name="LaButti K."/>
            <person name="Hainaut M."/>
            <person name="Henrissat B."/>
            <person name="Grigoriev I.V."/>
            <person name="Spatafora J.W."/>
            <person name="Aime M.C."/>
        </authorList>
    </citation>
    <scope>NUCLEOTIDE SEQUENCE [LARGE SCALE GENOMIC DNA]</scope>
    <source>
        <strain evidence="5 6">MCA 3882</strain>
    </source>
</reference>
<evidence type="ECO:0000313" key="6">
    <source>
        <dbReference type="Proteomes" id="UP000245771"/>
    </source>
</evidence>
<evidence type="ECO:0000256" key="1">
    <source>
        <dbReference type="ARBA" id="ARBA00022574"/>
    </source>
</evidence>
<dbReference type="Gene3D" id="2.130.10.10">
    <property type="entry name" value="YVTN repeat-like/Quinoprotein amine dehydrogenase"/>
    <property type="match status" value="1"/>
</dbReference>
<proteinExistence type="predicted"/>
<feature type="non-terminal residue" evidence="5">
    <location>
        <position position="1"/>
    </location>
</feature>
<dbReference type="PROSITE" id="PS50082">
    <property type="entry name" value="WD_REPEATS_2"/>
    <property type="match status" value="4"/>
</dbReference>
<dbReference type="InterPro" id="IPR015943">
    <property type="entry name" value="WD40/YVTN_repeat-like_dom_sf"/>
</dbReference>
<feature type="compositionally biased region" description="Acidic residues" evidence="4">
    <location>
        <begin position="39"/>
        <end position="60"/>
    </location>
</feature>
<dbReference type="Proteomes" id="UP000245771">
    <property type="component" value="Unassembled WGS sequence"/>
</dbReference>
<feature type="region of interest" description="Disordered" evidence="4">
    <location>
        <begin position="1"/>
        <end position="60"/>
    </location>
</feature>
<name>A0A316VKB3_9BASI</name>
<dbReference type="PROSITE" id="PS50294">
    <property type="entry name" value="WD_REPEATS_REGION"/>
    <property type="match status" value="2"/>
</dbReference>
<dbReference type="SMART" id="SM00320">
    <property type="entry name" value="WD40"/>
    <property type="match status" value="8"/>
</dbReference>
<dbReference type="PANTHER" id="PTHR19857">
    <property type="entry name" value="MITOCHONDRIAL DIVISION PROTEIN 1-RELATED"/>
    <property type="match status" value="1"/>
</dbReference>
<evidence type="ECO:0000256" key="4">
    <source>
        <dbReference type="SAM" id="MobiDB-lite"/>
    </source>
</evidence>
<dbReference type="PANTHER" id="PTHR19857:SF8">
    <property type="entry name" value="ANGIO-ASSOCIATED MIGRATORY CELL PROTEIN"/>
    <property type="match status" value="1"/>
</dbReference>
<dbReference type="PROSITE" id="PS00678">
    <property type="entry name" value="WD_REPEATS_1"/>
    <property type="match status" value="1"/>
</dbReference>
<dbReference type="InterPro" id="IPR036322">
    <property type="entry name" value="WD40_repeat_dom_sf"/>
</dbReference>
<accession>A0A316VKB3</accession>
<dbReference type="GeneID" id="37018113"/>
<evidence type="ECO:0000256" key="2">
    <source>
        <dbReference type="ARBA" id="ARBA00022737"/>
    </source>
</evidence>
<evidence type="ECO:0000313" key="5">
    <source>
        <dbReference type="EMBL" id="PWN38049.1"/>
    </source>
</evidence>
<dbReference type="InParanoid" id="A0A316VKB3"/>
<sequence>PNIHHNVMQSTDRAEEGTVNEDEVHEILDAELEGGQAPMEEDSDDGGEGGEDGEGNGDEQFQDSSIAAFYDHRNSVFSLQLHPKFPQIPIAFSGGADDKGRLWDTRTGANIVELTGHEDSVVSGGFSATGSFVATGGLDGRIRIWNLHAPASGTFAPVEMGAAPTTEWGHCEFITTLEGPDEIVWLDWHPKGDNVLAAGASDSTVWMWHIPSGKVMNVFSGHTAAVSCGQFSPDGRRLITASDDGSLIVWDPKDANALSKLQSGDARFNLQTGITALAVSADGKIAVVGGAAGAIRVVNLSNIEDGGAALVVAALSGHNDGDSIERISFIDLLGNPNGQATQPAPKATTSTNVVSVSTDGKAIIWDLSAGKVRCEAHLEEAITDLVVHGSGPLFTTSTSEGKVVTFDARNANHVAVHHGFTDAVLNVVAGPDDGYTQGTETGGVGAYANLEASKGWKVVAAGDEGVALVFRA</sequence>
<dbReference type="InterPro" id="IPR001680">
    <property type="entry name" value="WD40_rpt"/>
</dbReference>
<organism evidence="5 6">
    <name type="scientific">Meira miltonrushii</name>
    <dbReference type="NCBI Taxonomy" id="1280837"/>
    <lineage>
        <taxon>Eukaryota</taxon>
        <taxon>Fungi</taxon>
        <taxon>Dikarya</taxon>
        <taxon>Basidiomycota</taxon>
        <taxon>Ustilaginomycotina</taxon>
        <taxon>Exobasidiomycetes</taxon>
        <taxon>Exobasidiales</taxon>
        <taxon>Brachybasidiaceae</taxon>
        <taxon>Meira</taxon>
    </lineage>
</organism>
<dbReference type="InterPro" id="IPR019775">
    <property type="entry name" value="WD40_repeat_CS"/>
</dbReference>
<protein>
    <submittedName>
        <fullName evidence="5">WD40 repeat-like protein</fullName>
    </submittedName>
</protein>
<dbReference type="InterPro" id="IPR051179">
    <property type="entry name" value="WD_repeat_multifunction"/>
</dbReference>
<dbReference type="EMBL" id="KZ819602">
    <property type="protein sequence ID" value="PWN38049.1"/>
    <property type="molecule type" value="Genomic_DNA"/>
</dbReference>
<feature type="repeat" description="WD" evidence="3">
    <location>
        <begin position="219"/>
        <end position="260"/>
    </location>
</feature>
<dbReference type="CDD" id="cd00200">
    <property type="entry name" value="WD40"/>
    <property type="match status" value="1"/>
</dbReference>
<keyword evidence="1 3" id="KW-0853">WD repeat</keyword>
<dbReference type="FunCoup" id="A0A316VKB3">
    <property type="interactions" value="416"/>
</dbReference>
<dbReference type="OrthoDB" id="10261640at2759"/>
<feature type="repeat" description="WD" evidence="3">
    <location>
        <begin position="114"/>
        <end position="147"/>
    </location>
</feature>
<dbReference type="PRINTS" id="PR00320">
    <property type="entry name" value="GPROTEINBRPT"/>
</dbReference>
<dbReference type="InterPro" id="IPR020472">
    <property type="entry name" value="WD40_PAC1"/>
</dbReference>
<keyword evidence="6" id="KW-1185">Reference proteome</keyword>
<dbReference type="STRING" id="1280837.A0A316VKB3"/>
<gene>
    <name evidence="5" type="ORF">FA14DRAFT_119073</name>
</gene>
<dbReference type="Pfam" id="PF00400">
    <property type="entry name" value="WD40"/>
    <property type="match status" value="3"/>
</dbReference>
<feature type="repeat" description="WD" evidence="3">
    <location>
        <begin position="69"/>
        <end position="113"/>
    </location>
</feature>